<evidence type="ECO:0000313" key="1">
    <source>
        <dbReference type="EMBL" id="MCY1075024.1"/>
    </source>
</evidence>
<dbReference type="RefSeq" id="WP_267533975.1">
    <property type="nucleotide sequence ID" value="NZ_JAPNKA010000001.1"/>
</dbReference>
<dbReference type="Proteomes" id="UP001207654">
    <property type="component" value="Unassembled WGS sequence"/>
</dbReference>
<dbReference type="EMBL" id="JAPNKA010000001">
    <property type="protein sequence ID" value="MCY1075024.1"/>
    <property type="molecule type" value="Genomic_DNA"/>
</dbReference>
<evidence type="ECO:0000313" key="2">
    <source>
        <dbReference type="Proteomes" id="UP001207654"/>
    </source>
</evidence>
<sequence length="153" mass="17152">MDPSASITIDDSLWPLLQVRFPSAFTNSQQEQYLGRLLAYLRRGERYVGILDTHLLKNTTSEQRQRQADFIKEHEALFRSCSLGTAGIITSPLMALGARILIHLKPMPSPYYVASSLPAAVTWAAERLELAGLFGPAERVRRHFGLLAERRTG</sequence>
<organism evidence="1 2">
    <name type="scientific">Archangium lansingense</name>
    <dbReference type="NCBI Taxonomy" id="2995310"/>
    <lineage>
        <taxon>Bacteria</taxon>
        <taxon>Pseudomonadati</taxon>
        <taxon>Myxococcota</taxon>
        <taxon>Myxococcia</taxon>
        <taxon>Myxococcales</taxon>
        <taxon>Cystobacterineae</taxon>
        <taxon>Archangiaceae</taxon>
        <taxon>Archangium</taxon>
    </lineage>
</organism>
<reference evidence="1 2" key="1">
    <citation type="submission" date="2022-11" db="EMBL/GenBank/DDBJ databases">
        <title>Minimal conservation of predation-associated metabolite biosynthetic gene clusters underscores biosynthetic potential of Myxococcota including descriptions for ten novel species: Archangium lansinium sp. nov., Myxococcus landrumus sp. nov., Nannocystis bai.</title>
        <authorList>
            <person name="Ahearne A."/>
            <person name="Stevens C."/>
            <person name="Phillips K."/>
        </authorList>
    </citation>
    <scope>NUCLEOTIDE SEQUENCE [LARGE SCALE GENOMIC DNA]</scope>
    <source>
        <strain evidence="1 2">MIWBW</strain>
    </source>
</reference>
<gene>
    <name evidence="1" type="ORF">OV287_11020</name>
</gene>
<proteinExistence type="predicted"/>
<keyword evidence="2" id="KW-1185">Reference proteome</keyword>
<protein>
    <submittedName>
        <fullName evidence="1">Uncharacterized protein</fullName>
    </submittedName>
</protein>
<comment type="caution">
    <text evidence="1">The sequence shown here is derived from an EMBL/GenBank/DDBJ whole genome shotgun (WGS) entry which is preliminary data.</text>
</comment>
<accession>A0ABT4A1Z4</accession>
<name>A0ABT4A1Z4_9BACT</name>